<feature type="signal peptide" evidence="2">
    <location>
        <begin position="1"/>
        <end position="23"/>
    </location>
</feature>
<keyword evidence="2" id="KW-0732">Signal</keyword>
<reference evidence="3 4" key="1">
    <citation type="submission" date="2017-09" db="EMBL/GenBank/DDBJ databases">
        <title>Sphingomonas panjinensis sp.nov., isolated from oil-contaminated soil.</title>
        <authorList>
            <person name="Wang L."/>
            <person name="Chen L."/>
        </authorList>
    </citation>
    <scope>NUCLEOTIDE SEQUENCE [LARGE SCALE GENOMIC DNA]</scope>
    <source>
        <strain evidence="3 4">FW-11</strain>
    </source>
</reference>
<dbReference type="EMBL" id="NWBU01000018">
    <property type="protein sequence ID" value="PTQ07347.1"/>
    <property type="molecule type" value="Genomic_DNA"/>
</dbReference>
<dbReference type="AlphaFoldDB" id="A0A2T5FTF3"/>
<evidence type="ECO:0008006" key="5">
    <source>
        <dbReference type="Google" id="ProtNLM"/>
    </source>
</evidence>
<dbReference type="Proteomes" id="UP000244162">
    <property type="component" value="Unassembled WGS sequence"/>
</dbReference>
<accession>A0A2T5FTF3</accession>
<gene>
    <name evidence="3" type="ORF">CLG96_17490</name>
</gene>
<feature type="chain" id="PRO_5015611548" description="Circumsporozoite protein" evidence="2">
    <location>
        <begin position="24"/>
        <end position="74"/>
    </location>
</feature>
<dbReference type="PROSITE" id="PS51257">
    <property type="entry name" value="PROKAR_LIPOPROTEIN"/>
    <property type="match status" value="1"/>
</dbReference>
<comment type="caution">
    <text evidence="3">The sequence shown here is derived from an EMBL/GenBank/DDBJ whole genome shotgun (WGS) entry which is preliminary data.</text>
</comment>
<evidence type="ECO:0000313" key="3">
    <source>
        <dbReference type="EMBL" id="PTQ07347.1"/>
    </source>
</evidence>
<sequence length="74" mass="7701">MRDLFKKLTAVSLVAGAALMVSACGGTPETANTTDNTAMTDMNAMAPMEGSMNDMTAVDMGNDMDEMDNASNAM</sequence>
<organism evidence="3 4">
    <name type="scientific">Sphingomonas oleivorans</name>
    <dbReference type="NCBI Taxonomy" id="1735121"/>
    <lineage>
        <taxon>Bacteria</taxon>
        <taxon>Pseudomonadati</taxon>
        <taxon>Pseudomonadota</taxon>
        <taxon>Alphaproteobacteria</taxon>
        <taxon>Sphingomonadales</taxon>
        <taxon>Sphingomonadaceae</taxon>
        <taxon>Sphingomonas</taxon>
    </lineage>
</organism>
<name>A0A2T5FTF3_9SPHN</name>
<evidence type="ECO:0000313" key="4">
    <source>
        <dbReference type="Proteomes" id="UP000244162"/>
    </source>
</evidence>
<evidence type="ECO:0000256" key="1">
    <source>
        <dbReference type="SAM" id="MobiDB-lite"/>
    </source>
</evidence>
<evidence type="ECO:0000256" key="2">
    <source>
        <dbReference type="SAM" id="SignalP"/>
    </source>
</evidence>
<proteinExistence type="predicted"/>
<feature type="region of interest" description="Disordered" evidence="1">
    <location>
        <begin position="54"/>
        <end position="74"/>
    </location>
</feature>
<dbReference type="RefSeq" id="WP_107969998.1">
    <property type="nucleotide sequence ID" value="NZ_NWBU01000018.1"/>
</dbReference>
<protein>
    <recommendedName>
        <fullName evidence="5">Circumsporozoite protein</fullName>
    </recommendedName>
</protein>
<keyword evidence="4" id="KW-1185">Reference proteome</keyword>